<dbReference type="Pfam" id="PF00646">
    <property type="entry name" value="F-box"/>
    <property type="match status" value="1"/>
</dbReference>
<dbReference type="PROSITE" id="PS50181">
    <property type="entry name" value="FBOX"/>
    <property type="match status" value="1"/>
</dbReference>
<dbReference type="SMART" id="SM00256">
    <property type="entry name" value="FBOX"/>
    <property type="match status" value="1"/>
</dbReference>
<evidence type="ECO:0000256" key="1">
    <source>
        <dbReference type="SAM" id="MobiDB-lite"/>
    </source>
</evidence>
<sequence>MAELPLDIVFDILSRVPVKSLLRFRCVSEPWCNIIDQPHFASLQITRSSEEPTSLIVSEPTLRKSTLGLHPVKEKEGTFETSENPLVEFDLSMYHATGSCNGLFYFAEYYSEGLIIVSNPLKREVQRLPPAPAKNIDTRLNFFKTYGMGFDNSTKTFKLVCVFFQERTFGPPRYRLGTLVHTLGTGSWREISQVPPYPICSKPVFAHGALHWIVHPYVRYHDTTEGMIVSFDLRKEKFSLPSHPNFHSKDCEFFQLVDLNGNLGMADLSCKSKIEIWVMKDFERKQWVREYRIEICAAEGRFDNRHIEVIGLWKHGDILMRSLLRPSQGYFIYNQKTGLRSTNSSNDLRHRSTISSHRGSLIPLP</sequence>
<evidence type="ECO:0000313" key="3">
    <source>
        <dbReference type="EMBL" id="CAK9160067.1"/>
    </source>
</evidence>
<feature type="region of interest" description="Disordered" evidence="1">
    <location>
        <begin position="342"/>
        <end position="365"/>
    </location>
</feature>
<dbReference type="EMBL" id="CAUOFW020003458">
    <property type="protein sequence ID" value="CAK9160067.1"/>
    <property type="molecule type" value="Genomic_DNA"/>
</dbReference>
<dbReference type="PANTHER" id="PTHR31111">
    <property type="entry name" value="BNAA05G37150D PROTEIN-RELATED"/>
    <property type="match status" value="1"/>
</dbReference>
<dbReference type="InterPro" id="IPR036047">
    <property type="entry name" value="F-box-like_dom_sf"/>
</dbReference>
<reference evidence="3 4" key="1">
    <citation type="submission" date="2024-02" db="EMBL/GenBank/DDBJ databases">
        <authorList>
            <person name="Vignale AGUSTIN F."/>
            <person name="Sosa J E."/>
            <person name="Modenutti C."/>
        </authorList>
    </citation>
    <scope>NUCLEOTIDE SEQUENCE [LARGE SCALE GENOMIC DNA]</scope>
</reference>
<keyword evidence="4" id="KW-1185">Reference proteome</keyword>
<evidence type="ECO:0000313" key="4">
    <source>
        <dbReference type="Proteomes" id="UP001642360"/>
    </source>
</evidence>
<dbReference type="CDD" id="cd22157">
    <property type="entry name" value="F-box_AtFBW1-like"/>
    <property type="match status" value="1"/>
</dbReference>
<gene>
    <name evidence="3" type="ORF">ILEXP_LOCUS28794</name>
</gene>
<organism evidence="3 4">
    <name type="scientific">Ilex paraguariensis</name>
    <name type="common">yerba mate</name>
    <dbReference type="NCBI Taxonomy" id="185542"/>
    <lineage>
        <taxon>Eukaryota</taxon>
        <taxon>Viridiplantae</taxon>
        <taxon>Streptophyta</taxon>
        <taxon>Embryophyta</taxon>
        <taxon>Tracheophyta</taxon>
        <taxon>Spermatophyta</taxon>
        <taxon>Magnoliopsida</taxon>
        <taxon>eudicotyledons</taxon>
        <taxon>Gunneridae</taxon>
        <taxon>Pentapetalae</taxon>
        <taxon>asterids</taxon>
        <taxon>campanulids</taxon>
        <taxon>Aquifoliales</taxon>
        <taxon>Aquifoliaceae</taxon>
        <taxon>Ilex</taxon>
    </lineage>
</organism>
<dbReference type="NCBIfam" id="TIGR01640">
    <property type="entry name" value="F_box_assoc_1"/>
    <property type="match status" value="1"/>
</dbReference>
<dbReference type="InterPro" id="IPR017451">
    <property type="entry name" value="F-box-assoc_interact_dom"/>
</dbReference>
<protein>
    <recommendedName>
        <fullName evidence="2">F-box domain-containing protein</fullName>
    </recommendedName>
</protein>
<dbReference type="Proteomes" id="UP001642360">
    <property type="component" value="Unassembled WGS sequence"/>
</dbReference>
<dbReference type="SUPFAM" id="SSF81383">
    <property type="entry name" value="F-box domain"/>
    <property type="match status" value="1"/>
</dbReference>
<dbReference type="PANTHER" id="PTHR31111:SF136">
    <property type="entry name" value="F-BOX ASSOCIATED DOMAIN-CONTAINING PROTEIN"/>
    <property type="match status" value="1"/>
</dbReference>
<dbReference type="Gene3D" id="1.20.1280.50">
    <property type="match status" value="1"/>
</dbReference>
<comment type="caution">
    <text evidence="3">The sequence shown here is derived from an EMBL/GenBank/DDBJ whole genome shotgun (WGS) entry which is preliminary data.</text>
</comment>
<dbReference type="InterPro" id="IPR001810">
    <property type="entry name" value="F-box_dom"/>
</dbReference>
<dbReference type="Pfam" id="PF08268">
    <property type="entry name" value="FBA_3"/>
    <property type="match status" value="1"/>
</dbReference>
<dbReference type="InterPro" id="IPR013187">
    <property type="entry name" value="F-box-assoc_dom_typ3"/>
</dbReference>
<proteinExistence type="predicted"/>
<evidence type="ECO:0000259" key="2">
    <source>
        <dbReference type="PROSITE" id="PS50181"/>
    </source>
</evidence>
<feature type="domain" description="F-box" evidence="2">
    <location>
        <begin position="1"/>
        <end position="43"/>
    </location>
</feature>
<dbReference type="AlphaFoldDB" id="A0ABC8SSQ9"/>
<name>A0ABC8SSQ9_9AQUA</name>
<accession>A0ABC8SSQ9</accession>